<comment type="similarity">
    <text evidence="4">Belongs to the NAD(P)-dependent epimerase/dehydratase family.</text>
</comment>
<evidence type="ECO:0000256" key="5">
    <source>
        <dbReference type="ARBA" id="ARBA00013189"/>
    </source>
</evidence>
<protein>
    <recommendedName>
        <fullName evidence="6">UDP-glucose 4-epimerase</fullName>
        <ecNumber evidence="5">5.1.3.2</ecNumber>
    </recommendedName>
    <alternativeName>
        <fullName evidence="11">Galactowaldenase</fullName>
    </alternativeName>
    <alternativeName>
        <fullName evidence="10">UDP-galactose 4-epimerase</fullName>
    </alternativeName>
</protein>
<evidence type="ECO:0000256" key="4">
    <source>
        <dbReference type="ARBA" id="ARBA00007637"/>
    </source>
</evidence>
<name>A0ABW0EXV4_9PSEU</name>
<evidence type="ECO:0000256" key="7">
    <source>
        <dbReference type="ARBA" id="ARBA00023027"/>
    </source>
</evidence>
<reference evidence="14" key="1">
    <citation type="journal article" date="2019" name="Int. J. Syst. Evol. Microbiol.">
        <title>The Global Catalogue of Microorganisms (GCM) 10K type strain sequencing project: providing services to taxonomists for standard genome sequencing and annotation.</title>
        <authorList>
            <consortium name="The Broad Institute Genomics Platform"/>
            <consortium name="The Broad Institute Genome Sequencing Center for Infectious Disease"/>
            <person name="Wu L."/>
            <person name="Ma J."/>
        </authorList>
    </citation>
    <scope>NUCLEOTIDE SEQUENCE [LARGE SCALE GENOMIC DNA]</scope>
    <source>
        <strain evidence="14">CCUG 59778</strain>
    </source>
</reference>
<dbReference type="PANTHER" id="PTHR43725:SF47">
    <property type="entry name" value="UDP-GLUCOSE 4-EPIMERASE"/>
    <property type="match status" value="1"/>
</dbReference>
<proteinExistence type="inferred from homology"/>
<evidence type="ECO:0000256" key="2">
    <source>
        <dbReference type="ARBA" id="ARBA00001911"/>
    </source>
</evidence>
<gene>
    <name evidence="13" type="ORF">ACFPM7_25335</name>
</gene>
<dbReference type="InterPro" id="IPR036291">
    <property type="entry name" value="NAD(P)-bd_dom_sf"/>
</dbReference>
<comment type="pathway">
    <text evidence="3">Carbohydrate metabolism; galactose metabolism.</text>
</comment>
<dbReference type="PANTHER" id="PTHR43725">
    <property type="entry name" value="UDP-GLUCOSE 4-EPIMERASE"/>
    <property type="match status" value="1"/>
</dbReference>
<dbReference type="Gene3D" id="3.90.25.10">
    <property type="entry name" value="UDP-galactose 4-epimerase, domain 1"/>
    <property type="match status" value="1"/>
</dbReference>
<dbReference type="Pfam" id="PF01370">
    <property type="entry name" value="Epimerase"/>
    <property type="match status" value="1"/>
</dbReference>
<evidence type="ECO:0000259" key="12">
    <source>
        <dbReference type="Pfam" id="PF01370"/>
    </source>
</evidence>
<feature type="domain" description="NAD-dependent epimerase/dehydratase" evidence="12">
    <location>
        <begin position="4"/>
        <end position="232"/>
    </location>
</feature>
<dbReference type="EMBL" id="JBHSKF010000016">
    <property type="protein sequence ID" value="MFC5290390.1"/>
    <property type="molecule type" value="Genomic_DNA"/>
</dbReference>
<dbReference type="SUPFAM" id="SSF51735">
    <property type="entry name" value="NAD(P)-binding Rossmann-fold domains"/>
    <property type="match status" value="1"/>
</dbReference>
<dbReference type="Gene3D" id="3.40.50.720">
    <property type="entry name" value="NAD(P)-binding Rossmann-like Domain"/>
    <property type="match status" value="1"/>
</dbReference>
<sequence length="327" mass="33374">MRAVVLGGTGFLGTHVVTALQAAGHHVTVVTRRPYLVPPGVADAVGLSEPVRESLAGIFAELRPDAVVNAVGEIWAPSAGAQASANVDFPTRLLVALAGRGARLVHLGSSLEYAPVDPPAALHEDSPVAASSSYARTKLTSTRRVLQSADDLGLDVVVLRVFNAIGAGVSPASLLGRVSAELLRAHRAGDVARLQVLETPAYRDYVDVGDVAGAVVAAAEADLAGGHLVNIGSGVATTAEDLVRGLAEHTGIAHRVDKAPATTRADGAWQRADIRRAADLLGWAPTTPLPSTLAAVWAAVAHPLGAGPLGSIPLGARPSTRTEGGSR</sequence>
<evidence type="ECO:0000256" key="6">
    <source>
        <dbReference type="ARBA" id="ARBA00018569"/>
    </source>
</evidence>
<comment type="catalytic activity">
    <reaction evidence="1">
        <text>UDP-alpha-D-glucose = UDP-alpha-D-galactose</text>
        <dbReference type="Rhea" id="RHEA:22168"/>
        <dbReference type="ChEBI" id="CHEBI:58885"/>
        <dbReference type="ChEBI" id="CHEBI:66914"/>
        <dbReference type="EC" id="5.1.3.2"/>
    </reaction>
</comment>
<keyword evidence="9" id="KW-0413">Isomerase</keyword>
<accession>A0ABW0EXV4</accession>
<keyword evidence="7" id="KW-0520">NAD</keyword>
<keyword evidence="8" id="KW-0299">Galactose metabolism</keyword>
<evidence type="ECO:0000256" key="8">
    <source>
        <dbReference type="ARBA" id="ARBA00023144"/>
    </source>
</evidence>
<dbReference type="InterPro" id="IPR001509">
    <property type="entry name" value="Epimerase_deHydtase"/>
</dbReference>
<evidence type="ECO:0000256" key="10">
    <source>
        <dbReference type="ARBA" id="ARBA00031367"/>
    </source>
</evidence>
<evidence type="ECO:0000256" key="1">
    <source>
        <dbReference type="ARBA" id="ARBA00000083"/>
    </source>
</evidence>
<keyword evidence="8" id="KW-0119">Carbohydrate metabolism</keyword>
<evidence type="ECO:0000313" key="13">
    <source>
        <dbReference type="EMBL" id="MFC5290390.1"/>
    </source>
</evidence>
<organism evidence="13 14">
    <name type="scientific">Actinokineospora guangxiensis</name>
    <dbReference type="NCBI Taxonomy" id="1490288"/>
    <lineage>
        <taxon>Bacteria</taxon>
        <taxon>Bacillati</taxon>
        <taxon>Actinomycetota</taxon>
        <taxon>Actinomycetes</taxon>
        <taxon>Pseudonocardiales</taxon>
        <taxon>Pseudonocardiaceae</taxon>
        <taxon>Actinokineospora</taxon>
    </lineage>
</organism>
<dbReference type="EC" id="5.1.3.2" evidence="5"/>
<comment type="caution">
    <text evidence="13">The sequence shown here is derived from an EMBL/GenBank/DDBJ whole genome shotgun (WGS) entry which is preliminary data.</text>
</comment>
<dbReference type="Proteomes" id="UP001596157">
    <property type="component" value="Unassembled WGS sequence"/>
</dbReference>
<evidence type="ECO:0000256" key="3">
    <source>
        <dbReference type="ARBA" id="ARBA00004947"/>
    </source>
</evidence>
<comment type="cofactor">
    <cofactor evidence="2">
        <name>NAD(+)</name>
        <dbReference type="ChEBI" id="CHEBI:57540"/>
    </cofactor>
</comment>
<evidence type="ECO:0000256" key="11">
    <source>
        <dbReference type="ARBA" id="ARBA00033067"/>
    </source>
</evidence>
<evidence type="ECO:0000313" key="14">
    <source>
        <dbReference type="Proteomes" id="UP001596157"/>
    </source>
</evidence>
<keyword evidence="14" id="KW-1185">Reference proteome</keyword>
<dbReference type="RefSeq" id="WP_378250279.1">
    <property type="nucleotide sequence ID" value="NZ_JBHSKF010000016.1"/>
</dbReference>
<evidence type="ECO:0000256" key="9">
    <source>
        <dbReference type="ARBA" id="ARBA00023235"/>
    </source>
</evidence>